<keyword evidence="3" id="KW-1185">Reference proteome</keyword>
<dbReference type="Proteomes" id="UP000250369">
    <property type="component" value="Unassembled WGS sequence"/>
</dbReference>
<organism evidence="2 3">
    <name type="scientific">Paenibacillus contaminans</name>
    <dbReference type="NCBI Taxonomy" id="450362"/>
    <lineage>
        <taxon>Bacteria</taxon>
        <taxon>Bacillati</taxon>
        <taxon>Bacillota</taxon>
        <taxon>Bacilli</taxon>
        <taxon>Bacillales</taxon>
        <taxon>Paenibacillaceae</taxon>
        <taxon>Paenibacillus</taxon>
    </lineage>
</organism>
<proteinExistence type="predicted"/>
<evidence type="ECO:0008006" key="4">
    <source>
        <dbReference type="Google" id="ProtNLM"/>
    </source>
</evidence>
<dbReference type="RefSeq" id="WP_113033826.1">
    <property type="nucleotide sequence ID" value="NZ_QMFB01000016.1"/>
</dbReference>
<feature type="compositionally biased region" description="Basic and acidic residues" evidence="1">
    <location>
        <begin position="80"/>
        <end position="94"/>
    </location>
</feature>
<name>A0A329ML88_9BACL</name>
<dbReference type="AlphaFoldDB" id="A0A329ML88"/>
<feature type="region of interest" description="Disordered" evidence="1">
    <location>
        <begin position="60"/>
        <end position="94"/>
    </location>
</feature>
<evidence type="ECO:0000256" key="1">
    <source>
        <dbReference type="SAM" id="MobiDB-lite"/>
    </source>
</evidence>
<gene>
    <name evidence="2" type="ORF">DQG23_25395</name>
</gene>
<protein>
    <recommendedName>
        <fullName evidence="4">ATPase</fullName>
    </recommendedName>
</protein>
<sequence length="94" mass="10650">MTKQDMHQAEIVRAMESANEAIKKTYVAQEAYEQAVKTADPKKIATVRAQAEQIELSAEKAQARLHGEASNQDEQQVQQLEEHLEDAHQDIQHL</sequence>
<evidence type="ECO:0000313" key="3">
    <source>
        <dbReference type="Proteomes" id="UP000250369"/>
    </source>
</evidence>
<evidence type="ECO:0000313" key="2">
    <source>
        <dbReference type="EMBL" id="RAV18637.1"/>
    </source>
</evidence>
<dbReference type="EMBL" id="QMFB01000016">
    <property type="protein sequence ID" value="RAV18637.1"/>
    <property type="molecule type" value="Genomic_DNA"/>
</dbReference>
<comment type="caution">
    <text evidence="2">The sequence shown here is derived from an EMBL/GenBank/DDBJ whole genome shotgun (WGS) entry which is preliminary data.</text>
</comment>
<accession>A0A329ML88</accession>
<reference evidence="2 3" key="1">
    <citation type="journal article" date="2009" name="Int. J. Syst. Evol. Microbiol.">
        <title>Paenibacillus contaminans sp. nov., isolated from a contaminated laboratory plate.</title>
        <authorList>
            <person name="Chou J.H."/>
            <person name="Lee J.H."/>
            <person name="Lin M.C."/>
            <person name="Chang P.S."/>
            <person name="Arun A.B."/>
            <person name="Young C.C."/>
            <person name="Chen W.M."/>
        </authorList>
    </citation>
    <scope>NUCLEOTIDE SEQUENCE [LARGE SCALE GENOMIC DNA]</scope>
    <source>
        <strain evidence="2 3">CKOBP-6</strain>
    </source>
</reference>